<evidence type="ECO:0000313" key="2">
    <source>
        <dbReference type="EMBL" id="CEK97114.1"/>
    </source>
</evidence>
<proteinExistence type="predicted"/>
<dbReference type="AlphaFoldDB" id="A0A0B7BV84"/>
<gene>
    <name evidence="2" type="primary">ORF214681</name>
</gene>
<name>A0A0B7BV84_9EUPU</name>
<reference evidence="2" key="1">
    <citation type="submission" date="2014-12" db="EMBL/GenBank/DDBJ databases">
        <title>Insight into the proteome of Arion vulgaris.</title>
        <authorList>
            <person name="Aradska J."/>
            <person name="Bulat T."/>
            <person name="Smidak R."/>
            <person name="Sarate P."/>
            <person name="Gangsoo J."/>
            <person name="Sialana F."/>
            <person name="Bilban M."/>
            <person name="Lubec G."/>
        </authorList>
    </citation>
    <scope>NUCLEOTIDE SEQUENCE</scope>
    <source>
        <tissue evidence="2">Skin</tissue>
    </source>
</reference>
<evidence type="ECO:0000256" key="1">
    <source>
        <dbReference type="SAM" id="MobiDB-lite"/>
    </source>
</evidence>
<organism evidence="2">
    <name type="scientific">Arion vulgaris</name>
    <dbReference type="NCBI Taxonomy" id="1028688"/>
    <lineage>
        <taxon>Eukaryota</taxon>
        <taxon>Metazoa</taxon>
        <taxon>Spiralia</taxon>
        <taxon>Lophotrochozoa</taxon>
        <taxon>Mollusca</taxon>
        <taxon>Gastropoda</taxon>
        <taxon>Heterobranchia</taxon>
        <taxon>Euthyneura</taxon>
        <taxon>Panpulmonata</taxon>
        <taxon>Eupulmonata</taxon>
        <taxon>Stylommatophora</taxon>
        <taxon>Helicina</taxon>
        <taxon>Arionoidea</taxon>
        <taxon>Arionidae</taxon>
        <taxon>Arion</taxon>
    </lineage>
</organism>
<dbReference type="EMBL" id="HACG01050249">
    <property type="protein sequence ID" value="CEK97114.1"/>
    <property type="molecule type" value="Transcribed_RNA"/>
</dbReference>
<feature type="region of interest" description="Disordered" evidence="1">
    <location>
        <begin position="35"/>
        <end position="64"/>
    </location>
</feature>
<protein>
    <submittedName>
        <fullName evidence="2">Uncharacterized protein</fullName>
    </submittedName>
</protein>
<sequence length="64" mass="7099">FITSMLDFTPAWASIANNIPTMNIHIPRAEFEKHKPAQDTGIELDSPNSPPCSLNTATHKHLET</sequence>
<accession>A0A0B7BV84</accession>
<feature type="non-terminal residue" evidence="2">
    <location>
        <position position="1"/>
    </location>
</feature>